<comment type="caution">
    <text evidence="2">The sequence shown here is derived from an EMBL/GenBank/DDBJ whole genome shotgun (WGS) entry which is preliminary data.</text>
</comment>
<dbReference type="AlphaFoldDB" id="A0A4C2EN40"/>
<dbReference type="Pfam" id="PF18545">
    <property type="entry name" value="HalOD1"/>
    <property type="match status" value="1"/>
</dbReference>
<dbReference type="InterPro" id="IPR040624">
    <property type="entry name" value="HalOD1"/>
</dbReference>
<proteinExistence type="predicted"/>
<protein>
    <recommendedName>
        <fullName evidence="1">Halobacterial output domain-containing protein</fullName>
    </recommendedName>
</protein>
<reference evidence="2 3" key="1">
    <citation type="submission" date="2019-02" db="EMBL/GenBank/DDBJ databases">
        <title>Haloarcula mannanilyticum sp. nov., a mannan degrading haloarchaeon isolated from commercial salt.</title>
        <authorList>
            <person name="Enomoto S."/>
            <person name="Shimane Y."/>
            <person name="Kamekura M."/>
            <person name="Ito T."/>
            <person name="Moriya O."/>
            <person name="Ihara K."/>
            <person name="Takahashi-Ando N."/>
            <person name="Fukushima Y."/>
            <person name="Yoshida Y."/>
            <person name="Usama R."/>
            <person name="Takai K."/>
            <person name="Minegishi H."/>
        </authorList>
    </citation>
    <scope>NUCLEOTIDE SEQUENCE [LARGE SCALE GENOMIC DNA]</scope>
    <source>
        <strain evidence="2 3">MD130-1</strain>
    </source>
</reference>
<accession>A0A4C2EN40</accession>
<name>A0A4C2EN40_9EURY</name>
<gene>
    <name evidence="2" type="ORF">Harman_39390</name>
</gene>
<feature type="domain" description="Halobacterial output" evidence="1">
    <location>
        <begin position="7"/>
        <end position="80"/>
    </location>
</feature>
<dbReference type="OrthoDB" id="222657at2157"/>
<sequence length="95" mass="10730">MTREIESSESVSEAVVEAVSEVEDCPPRSLPPLYNTVNPEALDKLFNRTNNAVTERTGHFTFQYSDSIVTVGEDGYLTIQESRQLKNDKRFSDDN</sequence>
<dbReference type="EMBL" id="BIXZ01000013">
    <property type="protein sequence ID" value="GCF16004.1"/>
    <property type="molecule type" value="Genomic_DNA"/>
</dbReference>
<evidence type="ECO:0000259" key="1">
    <source>
        <dbReference type="Pfam" id="PF18545"/>
    </source>
</evidence>
<evidence type="ECO:0000313" key="2">
    <source>
        <dbReference type="EMBL" id="GCF16004.1"/>
    </source>
</evidence>
<evidence type="ECO:0000313" key="3">
    <source>
        <dbReference type="Proteomes" id="UP000304382"/>
    </source>
</evidence>
<dbReference type="Proteomes" id="UP000304382">
    <property type="component" value="Unassembled WGS sequence"/>
</dbReference>
<organism evidence="2 3">
    <name type="scientific">Haloarcula mannanilytica</name>
    <dbReference type="NCBI Taxonomy" id="2509225"/>
    <lineage>
        <taxon>Archaea</taxon>
        <taxon>Methanobacteriati</taxon>
        <taxon>Methanobacteriota</taxon>
        <taxon>Stenosarchaea group</taxon>
        <taxon>Halobacteria</taxon>
        <taxon>Halobacteriales</taxon>
        <taxon>Haloarculaceae</taxon>
        <taxon>Haloarcula</taxon>
    </lineage>
</organism>
<keyword evidence="3" id="KW-1185">Reference proteome</keyword>
<dbReference type="RefSeq" id="WP_137685395.1">
    <property type="nucleotide sequence ID" value="NZ_BIXZ01000013.1"/>
</dbReference>